<keyword evidence="8 9" id="KW-0663">Pyridoxal phosphate</keyword>
<dbReference type="InterPro" id="IPR015424">
    <property type="entry name" value="PyrdxlP-dep_Trfase"/>
</dbReference>
<dbReference type="GO" id="GO:0032259">
    <property type="term" value="P:methylation"/>
    <property type="evidence" value="ECO:0007669"/>
    <property type="project" value="UniProtKB-KW"/>
</dbReference>
<keyword evidence="9" id="KW-0028">Amino-acid biosynthesis</keyword>
<evidence type="ECO:0000256" key="9">
    <source>
        <dbReference type="HAMAP-Rule" id="MF_00051"/>
    </source>
</evidence>
<feature type="modified residue" description="N6-(pyridoxal phosphate)lysine" evidence="9 10">
    <location>
        <position position="222"/>
    </location>
</feature>
<sequence length="424" mass="45930">MQRDEQIFELIEAEKERQLHGIELIASENFVSNQVMEAAGSVLTNKYAEGYPGKRYYGGCEVVDEVEQIAIDRAKELFGAAYANVQPHSGSQANTAVFAACIKPGDKILGFDLSHGGHLTHGSPVNFSGKLYDPVFYGVEEETGVLNYDKIQEIATKEQPKLIIAGASAYSRDIDFKRFRVIADSVGAILMADISHPAGLIAKGILNDPIPHCHIVTTTTHKTLRGPRGGLILMGEDFDNPFGIKLKNGNLRKMSSLLDSAVFPGNQGGPLEHIIAAKAIAFGEALSDAFLHYQLQVKKNAAALADALVAKDYKIISGGTDNHCMLIDLRNKNVSGKDAEQALVKADITVNKNMVPFDDKSPFVTSGIRLGVAAVTTRGLKEDDMVVIANLVDEVIANHEDETVLETVREKVNAMMANKPLFVA</sequence>
<dbReference type="GO" id="GO:0019264">
    <property type="term" value="P:glycine biosynthetic process from serine"/>
    <property type="evidence" value="ECO:0007669"/>
    <property type="project" value="UniProtKB-UniRule"/>
</dbReference>
<dbReference type="Gene3D" id="3.90.1150.10">
    <property type="entry name" value="Aspartate Aminotransferase, domain 1"/>
    <property type="match status" value="1"/>
</dbReference>
<comment type="caution">
    <text evidence="9">Lacks conserved residue(s) required for the propagation of feature annotation.</text>
</comment>
<evidence type="ECO:0000256" key="8">
    <source>
        <dbReference type="ARBA" id="ARBA00022898"/>
    </source>
</evidence>
<comment type="subunit">
    <text evidence="4 9">Homodimer.</text>
</comment>
<organism evidence="12 13">
    <name type="scientific">Seonamhaeicola algicola</name>
    <dbReference type="NCBI Taxonomy" id="1719036"/>
    <lineage>
        <taxon>Bacteria</taxon>
        <taxon>Pseudomonadati</taxon>
        <taxon>Bacteroidota</taxon>
        <taxon>Flavobacteriia</taxon>
        <taxon>Flavobacteriales</taxon>
        <taxon>Flavobacteriaceae</taxon>
    </lineage>
</organism>
<dbReference type="GO" id="GO:0008168">
    <property type="term" value="F:methyltransferase activity"/>
    <property type="evidence" value="ECO:0007669"/>
    <property type="project" value="UniProtKB-KW"/>
</dbReference>
<comment type="function">
    <text evidence="9">Catalyzes the reversible interconversion of serine and glycine with tetrahydrofolate (THF) serving as the one-carbon carrier. This reaction serves as the major source of one-carbon groups required for the biosynthesis of purines, thymidylate, methionine, and other important biomolecules. Also exhibits THF-independent aldolase activity toward beta-hydroxyamino acids, producing glycine and aldehydes, via a retro-aldol mechanism.</text>
</comment>
<dbReference type="AlphaFoldDB" id="A0A5C7B563"/>
<proteinExistence type="inferred from homology"/>
<keyword evidence="7 9" id="KW-0808">Transferase</keyword>
<dbReference type="PANTHER" id="PTHR11680:SF35">
    <property type="entry name" value="SERINE HYDROXYMETHYLTRANSFERASE 1"/>
    <property type="match status" value="1"/>
</dbReference>
<dbReference type="NCBIfam" id="NF000586">
    <property type="entry name" value="PRK00011.1"/>
    <property type="match status" value="1"/>
</dbReference>
<keyword evidence="6 9" id="KW-0554">One-carbon metabolism</keyword>
<evidence type="ECO:0000259" key="11">
    <source>
        <dbReference type="Pfam" id="PF00464"/>
    </source>
</evidence>
<dbReference type="GO" id="GO:0030170">
    <property type="term" value="F:pyridoxal phosphate binding"/>
    <property type="evidence" value="ECO:0007669"/>
    <property type="project" value="UniProtKB-UniRule"/>
</dbReference>
<evidence type="ECO:0000313" key="12">
    <source>
        <dbReference type="EMBL" id="TXE15043.1"/>
    </source>
</evidence>
<comment type="caution">
    <text evidence="12">The sequence shown here is derived from an EMBL/GenBank/DDBJ whole genome shotgun (WGS) entry which is preliminary data.</text>
</comment>
<dbReference type="GO" id="GO:0035999">
    <property type="term" value="P:tetrahydrofolate interconversion"/>
    <property type="evidence" value="ECO:0007669"/>
    <property type="project" value="UniProtKB-UniRule"/>
</dbReference>
<dbReference type="Proteomes" id="UP000321790">
    <property type="component" value="Unassembled WGS sequence"/>
</dbReference>
<dbReference type="PIRSF" id="PIRSF000412">
    <property type="entry name" value="SHMT"/>
    <property type="match status" value="1"/>
</dbReference>
<comment type="pathway">
    <text evidence="9">One-carbon metabolism; tetrahydrofolate interconversion.</text>
</comment>
<feature type="binding site" evidence="9">
    <location>
        <position position="113"/>
    </location>
    <ligand>
        <name>(6S)-5,6,7,8-tetrahydrofolate</name>
        <dbReference type="ChEBI" id="CHEBI:57453"/>
    </ligand>
</feature>
<dbReference type="InterPro" id="IPR039429">
    <property type="entry name" value="SHMT-like_dom"/>
</dbReference>
<evidence type="ECO:0000256" key="4">
    <source>
        <dbReference type="ARBA" id="ARBA00011738"/>
    </source>
</evidence>
<dbReference type="UniPathway" id="UPA00193"/>
<evidence type="ECO:0000256" key="7">
    <source>
        <dbReference type="ARBA" id="ARBA00022679"/>
    </source>
</evidence>
<feature type="binding site" evidence="9">
    <location>
        <begin position="361"/>
        <end position="363"/>
    </location>
    <ligand>
        <name>(6S)-5,6,7,8-tetrahydrofolate</name>
        <dbReference type="ChEBI" id="CHEBI:57453"/>
    </ligand>
</feature>
<evidence type="ECO:0000256" key="10">
    <source>
        <dbReference type="PIRSR" id="PIRSR000412-50"/>
    </source>
</evidence>
<dbReference type="GO" id="GO:0004372">
    <property type="term" value="F:glycine hydroxymethyltransferase activity"/>
    <property type="evidence" value="ECO:0007669"/>
    <property type="project" value="UniProtKB-UniRule"/>
</dbReference>
<dbReference type="InterPro" id="IPR001085">
    <property type="entry name" value="Ser_HO-MeTrfase"/>
</dbReference>
<reference evidence="13" key="1">
    <citation type="submission" date="2019-08" db="EMBL/GenBank/DDBJ databases">
        <title>Seonamhaeicola sediminis sp. nov., isolated from marine sediment.</title>
        <authorList>
            <person name="Cao W.R."/>
        </authorList>
    </citation>
    <scope>NUCLEOTIDE SEQUENCE [LARGE SCALE GENOMIC DNA]</scope>
    <source>
        <strain evidence="13">Gy8</strain>
    </source>
</reference>
<evidence type="ECO:0000256" key="3">
    <source>
        <dbReference type="ARBA" id="ARBA00006376"/>
    </source>
</evidence>
<dbReference type="Gene3D" id="3.40.640.10">
    <property type="entry name" value="Type I PLP-dependent aspartate aminotransferase-like (Major domain)"/>
    <property type="match status" value="1"/>
</dbReference>
<evidence type="ECO:0000256" key="5">
    <source>
        <dbReference type="ARBA" id="ARBA00022490"/>
    </source>
</evidence>
<gene>
    <name evidence="9" type="primary">glyA</name>
    <name evidence="12" type="ORF">FUA26_00615</name>
</gene>
<feature type="site" description="Plays an important role in substrate specificity" evidence="9">
    <location>
        <position position="221"/>
    </location>
</feature>
<comment type="pathway">
    <text evidence="9">Amino-acid biosynthesis; glycine biosynthesis; glycine from L-serine: step 1/1.</text>
</comment>
<dbReference type="PANTHER" id="PTHR11680">
    <property type="entry name" value="SERINE HYDROXYMETHYLTRANSFERASE"/>
    <property type="match status" value="1"/>
</dbReference>
<comment type="similarity">
    <text evidence="3 9">Belongs to the SHMT family.</text>
</comment>
<dbReference type="RefSeq" id="WP_147130443.1">
    <property type="nucleotide sequence ID" value="NZ_VOSC01000005.1"/>
</dbReference>
<protein>
    <recommendedName>
        <fullName evidence="9">Serine hydroxymethyltransferase</fullName>
        <shortName evidence="9">SHMT</shortName>
        <shortName evidence="9">Serine methylase</shortName>
        <ecNumber evidence="9">2.1.2.1</ecNumber>
    </recommendedName>
</protein>
<dbReference type="EC" id="2.1.2.1" evidence="9"/>
<feature type="binding site" evidence="9">
    <location>
        <begin position="117"/>
        <end position="119"/>
    </location>
    <ligand>
        <name>(6S)-5,6,7,8-tetrahydrofolate</name>
        <dbReference type="ChEBI" id="CHEBI:57453"/>
    </ligand>
</feature>
<evidence type="ECO:0000256" key="2">
    <source>
        <dbReference type="ARBA" id="ARBA00004496"/>
    </source>
</evidence>
<comment type="catalytic activity">
    <reaction evidence="9">
        <text>(6R)-5,10-methylene-5,6,7,8-tetrahydrofolate + glycine + H2O = (6S)-5,6,7,8-tetrahydrofolate + L-serine</text>
        <dbReference type="Rhea" id="RHEA:15481"/>
        <dbReference type="ChEBI" id="CHEBI:15377"/>
        <dbReference type="ChEBI" id="CHEBI:15636"/>
        <dbReference type="ChEBI" id="CHEBI:33384"/>
        <dbReference type="ChEBI" id="CHEBI:57305"/>
        <dbReference type="ChEBI" id="CHEBI:57453"/>
        <dbReference type="EC" id="2.1.2.1"/>
    </reaction>
</comment>
<dbReference type="InterPro" id="IPR049943">
    <property type="entry name" value="Ser_HO-MeTrfase-like"/>
</dbReference>
<dbReference type="CDD" id="cd00378">
    <property type="entry name" value="SHMT"/>
    <property type="match status" value="1"/>
</dbReference>
<evidence type="ECO:0000313" key="13">
    <source>
        <dbReference type="Proteomes" id="UP000321790"/>
    </source>
</evidence>
<evidence type="ECO:0000256" key="1">
    <source>
        <dbReference type="ARBA" id="ARBA00001933"/>
    </source>
</evidence>
<dbReference type="FunFam" id="3.40.640.10:FF:000001">
    <property type="entry name" value="Serine hydroxymethyltransferase"/>
    <property type="match status" value="1"/>
</dbReference>
<feature type="domain" description="Serine hydroxymethyltransferase-like" evidence="11">
    <location>
        <begin position="2"/>
        <end position="391"/>
    </location>
</feature>
<dbReference type="EMBL" id="VOSC01000005">
    <property type="protein sequence ID" value="TXE15043.1"/>
    <property type="molecule type" value="Genomic_DNA"/>
</dbReference>
<dbReference type="Pfam" id="PF00464">
    <property type="entry name" value="SHMT"/>
    <property type="match status" value="1"/>
</dbReference>
<dbReference type="HAMAP" id="MF_00051">
    <property type="entry name" value="SHMT"/>
    <property type="match status" value="1"/>
</dbReference>
<keyword evidence="12" id="KW-0489">Methyltransferase</keyword>
<name>A0A5C7B563_9FLAO</name>
<dbReference type="InterPro" id="IPR015421">
    <property type="entry name" value="PyrdxlP-dep_Trfase_major"/>
</dbReference>
<dbReference type="GO" id="GO:0005829">
    <property type="term" value="C:cytosol"/>
    <property type="evidence" value="ECO:0007669"/>
    <property type="project" value="TreeGrafter"/>
</dbReference>
<dbReference type="OrthoDB" id="9803846at2"/>
<comment type="subcellular location">
    <subcellularLocation>
        <location evidence="2 9">Cytoplasm</location>
    </subcellularLocation>
</comment>
<comment type="cofactor">
    <cofactor evidence="1 9 10">
        <name>pyridoxal 5'-phosphate</name>
        <dbReference type="ChEBI" id="CHEBI:597326"/>
    </cofactor>
</comment>
<dbReference type="SUPFAM" id="SSF53383">
    <property type="entry name" value="PLP-dependent transferases"/>
    <property type="match status" value="1"/>
</dbReference>
<keyword evidence="13" id="KW-1185">Reference proteome</keyword>
<keyword evidence="5 9" id="KW-0963">Cytoplasm</keyword>
<dbReference type="UniPathway" id="UPA00288">
    <property type="reaction ID" value="UER01023"/>
</dbReference>
<dbReference type="InterPro" id="IPR015422">
    <property type="entry name" value="PyrdxlP-dep_Trfase_small"/>
</dbReference>
<accession>A0A5C7B563</accession>
<dbReference type="PROSITE" id="PS00096">
    <property type="entry name" value="SHMT"/>
    <property type="match status" value="1"/>
</dbReference>
<evidence type="ECO:0000256" key="6">
    <source>
        <dbReference type="ARBA" id="ARBA00022563"/>
    </source>
</evidence>
<dbReference type="InterPro" id="IPR019798">
    <property type="entry name" value="Ser_HO-MeTrfase_PLP_BS"/>
</dbReference>